<organism evidence="1 2">
    <name type="scientific">Streptomyces daqingensis</name>
    <dbReference type="NCBI Taxonomy" id="1472640"/>
    <lineage>
        <taxon>Bacteria</taxon>
        <taxon>Bacillati</taxon>
        <taxon>Actinomycetota</taxon>
        <taxon>Actinomycetes</taxon>
        <taxon>Kitasatosporales</taxon>
        <taxon>Streptomycetaceae</taxon>
        <taxon>Streptomyces</taxon>
    </lineage>
</organism>
<evidence type="ECO:0008006" key="3">
    <source>
        <dbReference type="Google" id="ProtNLM"/>
    </source>
</evidence>
<keyword evidence="2" id="KW-1185">Reference proteome</keyword>
<sequence>MSGCAADKSKPPREICDVEIPASAVTPLLPREGGKVTTERFKSIVAPNACSVYVEDKFYFSVLHDPERPNFSFPPNNYSRAQPSTFKGKLGLDSLDAMATANCSGGKPPVFAKIILSLDESEGLYSNSRDDLEKFMNAYMPALQKHYDCKG</sequence>
<accession>A0ABQ2MI59</accession>
<protein>
    <recommendedName>
        <fullName evidence="3">DUF3558 domain-containing protein</fullName>
    </recommendedName>
</protein>
<dbReference type="Proteomes" id="UP000631535">
    <property type="component" value="Unassembled WGS sequence"/>
</dbReference>
<gene>
    <name evidence="1" type="ORF">GCM10012287_37250</name>
</gene>
<evidence type="ECO:0000313" key="2">
    <source>
        <dbReference type="Proteomes" id="UP000631535"/>
    </source>
</evidence>
<dbReference type="EMBL" id="BMMP01000011">
    <property type="protein sequence ID" value="GGO52582.1"/>
    <property type="molecule type" value="Genomic_DNA"/>
</dbReference>
<proteinExistence type="predicted"/>
<evidence type="ECO:0000313" key="1">
    <source>
        <dbReference type="EMBL" id="GGO52582.1"/>
    </source>
</evidence>
<comment type="caution">
    <text evidence="1">The sequence shown here is derived from an EMBL/GenBank/DDBJ whole genome shotgun (WGS) entry which is preliminary data.</text>
</comment>
<name>A0ABQ2MI59_9ACTN</name>
<reference evidence="2" key="1">
    <citation type="journal article" date="2019" name="Int. J. Syst. Evol. Microbiol.">
        <title>The Global Catalogue of Microorganisms (GCM) 10K type strain sequencing project: providing services to taxonomists for standard genome sequencing and annotation.</title>
        <authorList>
            <consortium name="The Broad Institute Genomics Platform"/>
            <consortium name="The Broad Institute Genome Sequencing Center for Infectious Disease"/>
            <person name="Wu L."/>
            <person name="Ma J."/>
        </authorList>
    </citation>
    <scope>NUCLEOTIDE SEQUENCE [LARGE SCALE GENOMIC DNA]</scope>
    <source>
        <strain evidence="2">CGMCC 4.7178</strain>
    </source>
</reference>